<dbReference type="InterPro" id="IPR008136">
    <property type="entry name" value="CinA_C"/>
</dbReference>
<evidence type="ECO:0000313" key="2">
    <source>
        <dbReference type="EMBL" id="OUI79412.1"/>
    </source>
</evidence>
<accession>A0A251ZXN6</accession>
<dbReference type="Proteomes" id="UP000194946">
    <property type="component" value="Unassembled WGS sequence"/>
</dbReference>
<dbReference type="InterPro" id="IPR036653">
    <property type="entry name" value="CinA-like_C"/>
</dbReference>
<name>A0A251ZXN6_9PROT</name>
<comment type="caution">
    <text evidence="2">The sequence shown here is derived from an EMBL/GenBank/DDBJ whole genome shotgun (WGS) entry which is preliminary data.</text>
</comment>
<dbReference type="Gene3D" id="3.90.950.20">
    <property type="entry name" value="CinA-like"/>
    <property type="match status" value="1"/>
</dbReference>
<dbReference type="SUPFAM" id="SSF142433">
    <property type="entry name" value="CinA-like"/>
    <property type="match status" value="1"/>
</dbReference>
<feature type="domain" description="CinA C-terminal" evidence="1">
    <location>
        <begin position="16"/>
        <end position="161"/>
    </location>
</feature>
<proteinExistence type="predicted"/>
<dbReference type="EMBL" id="JOPB01000001">
    <property type="protein sequence ID" value="OUI79412.1"/>
    <property type="molecule type" value="Genomic_DNA"/>
</dbReference>
<dbReference type="RefSeq" id="WP_008853801.1">
    <property type="nucleotide sequence ID" value="NZ_JOPB01000001.1"/>
</dbReference>
<sequence length="163" mass="17775">MNVNDLKQHLFSLCLELADFCQAHDLKLVTAESCTAGLISGYLTDLPGSSSYIEGGFVTYSNYMKATMLGVNQANLDKYGAVSKQVALEMVSGALNKAFHANIAVAVTGFAGPDTHDLVGLVWIAIQRRDRKAIAYQYNFLGDREVIRLQTVIEAIKLLLTLS</sequence>
<protein>
    <recommendedName>
        <fullName evidence="1">CinA C-terminal domain-containing protein</fullName>
    </recommendedName>
</protein>
<dbReference type="NCBIfam" id="TIGR00199">
    <property type="entry name" value="PncC_domain"/>
    <property type="match status" value="1"/>
</dbReference>
<keyword evidence="3" id="KW-1185">Reference proteome</keyword>
<dbReference type="AlphaFoldDB" id="A0A251ZXN6"/>
<organism evidence="2 3">
    <name type="scientific">Commensalibacter intestini</name>
    <dbReference type="NCBI Taxonomy" id="479936"/>
    <lineage>
        <taxon>Bacteria</taxon>
        <taxon>Pseudomonadati</taxon>
        <taxon>Pseudomonadota</taxon>
        <taxon>Alphaproteobacteria</taxon>
        <taxon>Acetobacterales</taxon>
        <taxon>Acetobacteraceae</taxon>
    </lineage>
</organism>
<gene>
    <name evidence="2" type="ORF">HK18_02295</name>
</gene>
<evidence type="ECO:0000259" key="1">
    <source>
        <dbReference type="Pfam" id="PF02464"/>
    </source>
</evidence>
<dbReference type="Pfam" id="PF02464">
    <property type="entry name" value="CinA"/>
    <property type="match status" value="1"/>
</dbReference>
<evidence type="ECO:0000313" key="3">
    <source>
        <dbReference type="Proteomes" id="UP000194946"/>
    </source>
</evidence>
<reference evidence="3" key="1">
    <citation type="submission" date="2014-06" db="EMBL/GenBank/DDBJ databases">
        <authorList>
            <person name="Winans N.J."/>
            <person name="Newell P.D."/>
            <person name="Douglas A.E."/>
        </authorList>
    </citation>
    <scope>NUCLEOTIDE SEQUENCE [LARGE SCALE GENOMIC DNA]</scope>
    <source>
        <strain evidence="3">DmL_052</strain>
    </source>
</reference>